<evidence type="ECO:0000313" key="1">
    <source>
        <dbReference type="EMBL" id="OQX36962.1"/>
    </source>
</evidence>
<organism evidence="1 2">
    <name type="scientific">Candidatus Sedimenticola endophacoides</name>
    <dbReference type="NCBI Taxonomy" id="2548426"/>
    <lineage>
        <taxon>Bacteria</taxon>
        <taxon>Pseudomonadati</taxon>
        <taxon>Pseudomonadota</taxon>
        <taxon>Gammaproteobacteria</taxon>
        <taxon>Chromatiales</taxon>
        <taxon>Sedimenticolaceae</taxon>
        <taxon>Sedimenticola</taxon>
    </lineage>
</organism>
<dbReference type="EMBL" id="MUIE01000085">
    <property type="protein sequence ID" value="OQX36962.1"/>
    <property type="molecule type" value="Genomic_DNA"/>
</dbReference>
<comment type="caution">
    <text evidence="1">The sequence shown here is derived from an EMBL/GenBank/DDBJ whole genome shotgun (WGS) entry which is preliminary data.</text>
</comment>
<proteinExistence type="predicted"/>
<gene>
    <name evidence="1" type="ORF">B0D84_01020</name>
</gene>
<evidence type="ECO:0000313" key="2">
    <source>
        <dbReference type="Proteomes" id="UP000243361"/>
    </source>
</evidence>
<accession>A0A657PLF9</accession>
<protein>
    <submittedName>
        <fullName evidence="1">Uncharacterized protein</fullName>
    </submittedName>
</protein>
<name>A0A657PLF9_9GAMM</name>
<dbReference type="Proteomes" id="UP000243361">
    <property type="component" value="Unassembled WGS sequence"/>
</dbReference>
<dbReference type="AlphaFoldDB" id="A0A657PLF9"/>
<sequence>MTVRALATPQQLGALRLGQSVEVGVGGRWLPATISALGLEPLPDTPAPRHTVEATFERGDQLPLLVGGAAAIRYP</sequence>
<reference evidence="1" key="1">
    <citation type="submission" date="2017-02" db="EMBL/GenBank/DDBJ databases">
        <title>Novel co-symbiosis in the unique lucinid bivalve Phacoides pectinatus.</title>
        <authorList>
            <person name="Lim S.J."/>
            <person name="Davis B.G."/>
            <person name="Gill D.E."/>
            <person name="Engel A.S."/>
            <person name="Anderson L.C."/>
            <person name="Campbell B.J."/>
        </authorList>
    </citation>
    <scope>NUCLEOTIDE SEQUENCE [LARGE SCALE GENOMIC DNA]</scope>
    <source>
        <strain evidence="1">LUC13016_P6</strain>
    </source>
</reference>
<keyword evidence="2" id="KW-1185">Reference proteome</keyword>